<feature type="domain" description="FLZ-type" evidence="8">
    <location>
        <begin position="125"/>
        <end position="169"/>
    </location>
</feature>
<evidence type="ECO:0000256" key="3">
    <source>
        <dbReference type="ARBA" id="ARBA00022490"/>
    </source>
</evidence>
<keyword evidence="3" id="KW-0963">Cytoplasm</keyword>
<dbReference type="PANTHER" id="PTHR33059">
    <property type="entry name" value="FCS-LIKE ZINC FINGER 5"/>
    <property type="match status" value="1"/>
</dbReference>
<evidence type="ECO:0000259" key="8">
    <source>
        <dbReference type="PROSITE" id="PS51795"/>
    </source>
</evidence>
<dbReference type="InterPro" id="IPR007650">
    <property type="entry name" value="Zf-FLZ_dom"/>
</dbReference>
<dbReference type="AlphaFoldDB" id="A0A9Q0UW74"/>
<dbReference type="GO" id="GO:0008270">
    <property type="term" value="F:zinc ion binding"/>
    <property type="evidence" value="ECO:0007669"/>
    <property type="project" value="UniProtKB-KW"/>
</dbReference>
<keyword evidence="5" id="KW-0863">Zinc-finger</keyword>
<evidence type="ECO:0000256" key="5">
    <source>
        <dbReference type="ARBA" id="ARBA00022771"/>
    </source>
</evidence>
<dbReference type="EMBL" id="JAPFFL010000003">
    <property type="protein sequence ID" value="KAJ6737167.1"/>
    <property type="molecule type" value="Genomic_DNA"/>
</dbReference>
<proteinExistence type="inferred from homology"/>
<name>A0A9Q0UW74_SALVM</name>
<evidence type="ECO:0000256" key="2">
    <source>
        <dbReference type="ARBA" id="ARBA00009374"/>
    </source>
</evidence>
<comment type="similarity">
    <text evidence="2">Belongs to the FLZ family.</text>
</comment>
<keyword evidence="10" id="KW-1185">Reference proteome</keyword>
<keyword evidence="4" id="KW-0479">Metal-binding</keyword>
<evidence type="ECO:0000256" key="7">
    <source>
        <dbReference type="SAM" id="MobiDB-lite"/>
    </source>
</evidence>
<accession>A0A9Q0UW74</accession>
<keyword evidence="5" id="KW-0862">Zinc</keyword>
<reference evidence="9" key="2">
    <citation type="journal article" date="2023" name="Int. J. Mol. Sci.">
        <title>De Novo Assembly and Annotation of 11 Diverse Shrub Willow (Salix) Genomes Reveals Novel Gene Organization in Sex-Linked Regions.</title>
        <authorList>
            <person name="Hyden B."/>
            <person name="Feng K."/>
            <person name="Yates T.B."/>
            <person name="Jawdy S."/>
            <person name="Cereghino C."/>
            <person name="Smart L.B."/>
            <person name="Muchero W."/>
        </authorList>
    </citation>
    <scope>NUCLEOTIDE SEQUENCE [LARGE SCALE GENOMIC DNA]</scope>
    <source>
        <tissue evidence="9">Shoot tip</tissue>
    </source>
</reference>
<dbReference type="PANTHER" id="PTHR33059:SF76">
    <property type="entry name" value="FCS-LIKE ZINC FINGER 7"/>
    <property type="match status" value="1"/>
</dbReference>
<evidence type="ECO:0000313" key="9">
    <source>
        <dbReference type="EMBL" id="KAJ6737167.1"/>
    </source>
</evidence>
<evidence type="ECO:0000313" key="10">
    <source>
        <dbReference type="Proteomes" id="UP001151529"/>
    </source>
</evidence>
<sequence>MKEGNKEREGMLLGKRPRGPMMIRRTTSMAGIAVDLPTGVDAGSSEPSDDTAQNHHTIIRALHATAGVEEGSLGYHNNDDNMMDTSCGYSTSGFSHDQPFLASVLSPRDHHSRSGSGNHFVEDSHFLRSCGLCKRWLASGKDLYMYRGDTAFCSEECRAKQMKEDERKEKRNVMIASKNGERHASPSTTSSKSSRKSETVAAA</sequence>
<protein>
    <submittedName>
        <fullName evidence="9">FCS-LIKE ZINC FINGER 5</fullName>
    </submittedName>
</protein>
<reference evidence="9" key="1">
    <citation type="submission" date="2022-11" db="EMBL/GenBank/DDBJ databases">
        <authorList>
            <person name="Hyden B.L."/>
            <person name="Feng K."/>
            <person name="Yates T."/>
            <person name="Jawdy S."/>
            <person name="Smart L.B."/>
            <person name="Muchero W."/>
        </authorList>
    </citation>
    <scope>NUCLEOTIDE SEQUENCE</scope>
    <source>
        <tissue evidence="9">Shoot tip</tissue>
    </source>
</reference>
<feature type="compositionally biased region" description="Basic and acidic residues" evidence="7">
    <location>
        <begin position="161"/>
        <end position="172"/>
    </location>
</feature>
<comment type="caution">
    <text evidence="9">The sequence shown here is derived from an EMBL/GenBank/DDBJ whole genome shotgun (WGS) entry which is preliminary data.</text>
</comment>
<feature type="zinc finger region" description="FLZ-type" evidence="6">
    <location>
        <begin position="125"/>
        <end position="169"/>
    </location>
</feature>
<evidence type="ECO:0000256" key="1">
    <source>
        <dbReference type="ARBA" id="ARBA00004496"/>
    </source>
</evidence>
<evidence type="ECO:0000256" key="4">
    <source>
        <dbReference type="ARBA" id="ARBA00022723"/>
    </source>
</evidence>
<feature type="region of interest" description="Disordered" evidence="7">
    <location>
        <begin position="161"/>
        <end position="203"/>
    </location>
</feature>
<dbReference type="Pfam" id="PF04570">
    <property type="entry name" value="zf-FLZ"/>
    <property type="match status" value="1"/>
</dbReference>
<dbReference type="Proteomes" id="UP001151529">
    <property type="component" value="Chromosome 5"/>
</dbReference>
<comment type="subcellular location">
    <subcellularLocation>
        <location evidence="1">Cytoplasm</location>
    </subcellularLocation>
</comment>
<organism evidence="9 10">
    <name type="scientific">Salix viminalis</name>
    <name type="common">Common osier</name>
    <name type="synonym">Basket willow</name>
    <dbReference type="NCBI Taxonomy" id="40686"/>
    <lineage>
        <taxon>Eukaryota</taxon>
        <taxon>Viridiplantae</taxon>
        <taxon>Streptophyta</taxon>
        <taxon>Embryophyta</taxon>
        <taxon>Tracheophyta</taxon>
        <taxon>Spermatophyta</taxon>
        <taxon>Magnoliopsida</taxon>
        <taxon>eudicotyledons</taxon>
        <taxon>Gunneridae</taxon>
        <taxon>Pentapetalae</taxon>
        <taxon>rosids</taxon>
        <taxon>fabids</taxon>
        <taxon>Malpighiales</taxon>
        <taxon>Salicaceae</taxon>
        <taxon>Saliceae</taxon>
        <taxon>Salix</taxon>
    </lineage>
</organism>
<dbReference type="OrthoDB" id="1925036at2759"/>
<dbReference type="PROSITE" id="PS51795">
    <property type="entry name" value="ZF_FLZ"/>
    <property type="match status" value="1"/>
</dbReference>
<gene>
    <name evidence="9" type="ORF">OIU85_019253</name>
</gene>
<evidence type="ECO:0000256" key="6">
    <source>
        <dbReference type="PROSITE-ProRule" id="PRU01131"/>
    </source>
</evidence>
<dbReference type="GO" id="GO:0005737">
    <property type="term" value="C:cytoplasm"/>
    <property type="evidence" value="ECO:0007669"/>
    <property type="project" value="UniProtKB-SubCell"/>
</dbReference>